<name>A0A1I2XP40_9FIRM</name>
<keyword evidence="1" id="KW-1133">Transmembrane helix</keyword>
<keyword evidence="1" id="KW-0472">Membrane</keyword>
<accession>A0A1I2XP40</accession>
<dbReference type="Proteomes" id="UP000199337">
    <property type="component" value="Unassembled WGS sequence"/>
</dbReference>
<sequence length="44" mass="4978">MILADLLGAGTVILCGILIKYVKLYDLMAGTICCPRRKRQRLRK</sequence>
<reference evidence="3" key="1">
    <citation type="submission" date="2016-10" db="EMBL/GenBank/DDBJ databases">
        <authorList>
            <person name="Varghese N."/>
            <person name="Submissions S."/>
        </authorList>
    </citation>
    <scope>NUCLEOTIDE SEQUENCE [LARGE SCALE GENOMIC DNA]</scope>
    <source>
        <strain evidence="3">DSM 17038</strain>
    </source>
</reference>
<dbReference type="AlphaFoldDB" id="A0A1I2XP40"/>
<evidence type="ECO:0000256" key="1">
    <source>
        <dbReference type="SAM" id="Phobius"/>
    </source>
</evidence>
<protein>
    <submittedName>
        <fullName evidence="2">Uncharacterized protein</fullName>
    </submittedName>
</protein>
<feature type="transmembrane region" description="Helical" evidence="1">
    <location>
        <begin position="6"/>
        <end position="34"/>
    </location>
</feature>
<keyword evidence="1" id="KW-0812">Transmembrane</keyword>
<dbReference type="EMBL" id="FOOX01000018">
    <property type="protein sequence ID" value="SFH14877.1"/>
    <property type="molecule type" value="Genomic_DNA"/>
</dbReference>
<evidence type="ECO:0000313" key="3">
    <source>
        <dbReference type="Proteomes" id="UP000199337"/>
    </source>
</evidence>
<keyword evidence="3" id="KW-1185">Reference proteome</keyword>
<organism evidence="2 3">
    <name type="scientific">Desulfotruncus arcticus DSM 17038</name>
    <dbReference type="NCBI Taxonomy" id="1121424"/>
    <lineage>
        <taxon>Bacteria</taxon>
        <taxon>Bacillati</taxon>
        <taxon>Bacillota</taxon>
        <taxon>Clostridia</taxon>
        <taxon>Eubacteriales</taxon>
        <taxon>Desulfallaceae</taxon>
        <taxon>Desulfotruncus</taxon>
    </lineage>
</organism>
<evidence type="ECO:0000313" key="2">
    <source>
        <dbReference type="EMBL" id="SFH14877.1"/>
    </source>
</evidence>
<proteinExistence type="predicted"/>
<gene>
    <name evidence="2" type="ORF">SAMN05660649_04053</name>
</gene>